<name>A0ABT8KIL8_9BACT</name>
<comment type="caution">
    <text evidence="5">The sequence shown here is derived from an EMBL/GenBank/DDBJ whole genome shotgun (WGS) entry which is preliminary data.</text>
</comment>
<dbReference type="Gene3D" id="3.20.20.370">
    <property type="entry name" value="Glycoside hydrolase/deacetylase"/>
    <property type="match status" value="1"/>
</dbReference>
<dbReference type="PANTHER" id="PTHR10587">
    <property type="entry name" value="GLYCOSYL TRANSFERASE-RELATED"/>
    <property type="match status" value="1"/>
</dbReference>
<dbReference type="EMBL" id="JAUJEA010000001">
    <property type="protein sequence ID" value="MDN5200559.1"/>
    <property type="molecule type" value="Genomic_DNA"/>
</dbReference>
<keyword evidence="6" id="KW-1185">Reference proteome</keyword>
<evidence type="ECO:0000259" key="4">
    <source>
        <dbReference type="Pfam" id="PF01522"/>
    </source>
</evidence>
<organism evidence="5 6">
    <name type="scientific">Splendidivirga corallicola</name>
    <dbReference type="NCBI Taxonomy" id="3051826"/>
    <lineage>
        <taxon>Bacteria</taxon>
        <taxon>Pseudomonadati</taxon>
        <taxon>Bacteroidota</taxon>
        <taxon>Cytophagia</taxon>
        <taxon>Cytophagales</taxon>
        <taxon>Splendidivirgaceae</taxon>
        <taxon>Splendidivirga</taxon>
    </lineage>
</organism>
<evidence type="ECO:0000313" key="6">
    <source>
        <dbReference type="Proteomes" id="UP001172082"/>
    </source>
</evidence>
<dbReference type="InterPro" id="IPR050248">
    <property type="entry name" value="Polysacc_deacetylase_ArnD"/>
</dbReference>
<feature type="signal peptide" evidence="3">
    <location>
        <begin position="1"/>
        <end position="19"/>
    </location>
</feature>
<dbReference type="Proteomes" id="UP001172082">
    <property type="component" value="Unassembled WGS sequence"/>
</dbReference>
<evidence type="ECO:0000256" key="2">
    <source>
        <dbReference type="ARBA" id="ARBA00022801"/>
    </source>
</evidence>
<proteinExistence type="predicted"/>
<keyword evidence="3" id="KW-0732">Signal</keyword>
<evidence type="ECO:0000256" key="1">
    <source>
        <dbReference type="ARBA" id="ARBA00022723"/>
    </source>
</evidence>
<reference evidence="5" key="1">
    <citation type="submission" date="2023-06" db="EMBL/GenBank/DDBJ databases">
        <title>Genomic of Parafulvivirga corallium.</title>
        <authorList>
            <person name="Wang G."/>
        </authorList>
    </citation>
    <scope>NUCLEOTIDE SEQUENCE</scope>
    <source>
        <strain evidence="5">BMA10</strain>
    </source>
</reference>
<dbReference type="PANTHER" id="PTHR10587:SF133">
    <property type="entry name" value="CHITIN DEACETYLASE 1-RELATED"/>
    <property type="match status" value="1"/>
</dbReference>
<dbReference type="InterPro" id="IPR002509">
    <property type="entry name" value="NODB_dom"/>
</dbReference>
<keyword evidence="1" id="KW-0479">Metal-binding</keyword>
<dbReference type="SUPFAM" id="SSF88713">
    <property type="entry name" value="Glycoside hydrolase/deacetylase"/>
    <property type="match status" value="1"/>
</dbReference>
<keyword evidence="2" id="KW-0378">Hydrolase</keyword>
<feature type="chain" id="PRO_5045605430" evidence="3">
    <location>
        <begin position="20"/>
        <end position="302"/>
    </location>
</feature>
<dbReference type="InterPro" id="IPR011330">
    <property type="entry name" value="Glyco_hydro/deAcase_b/a-brl"/>
</dbReference>
<feature type="domain" description="NodB homology" evidence="4">
    <location>
        <begin position="20"/>
        <end position="137"/>
    </location>
</feature>
<sequence length="302" mass="35657">MKKNLLILIVIFSFNSSIAQPKISFTFDDGMTSARPGYSFERWNEMILEHLEASDLKAIFFVTGFNKIDEKGKYLLNSWDEKGHKIANHTFSHLNYNSDKTTFQKFQWEFLKTDSIISEYNNYLRLFRFPYLKEGNTRQKIDLFRNFLNEKKYKNGYVTIDASDWYIDSRLVKRLRESRGADLENFKKFYIEHLLERASYYENLSYKLTGRHINHTLLLHHNLAAALFLGDLIKAFKQNGWEVIDADKAYDDPIFDKQPDNVPAGESLIWALIKETGKFDDLLRYPAEDSRYEKDKMDKLGL</sequence>
<evidence type="ECO:0000313" key="5">
    <source>
        <dbReference type="EMBL" id="MDN5200559.1"/>
    </source>
</evidence>
<gene>
    <name evidence="5" type="ORF">QQ008_04280</name>
</gene>
<accession>A0ABT8KIL8</accession>
<dbReference type="Pfam" id="PF01522">
    <property type="entry name" value="Polysacc_deac_1"/>
    <property type="match status" value="1"/>
</dbReference>
<evidence type="ECO:0000256" key="3">
    <source>
        <dbReference type="SAM" id="SignalP"/>
    </source>
</evidence>
<dbReference type="RefSeq" id="WP_346750582.1">
    <property type="nucleotide sequence ID" value="NZ_JAUJEA010000001.1"/>
</dbReference>
<protein>
    <submittedName>
        <fullName evidence="5">Polysaccharide deacetylase family protein</fullName>
    </submittedName>
</protein>